<evidence type="ECO:0000313" key="3">
    <source>
        <dbReference type="EMBL" id="SBW19236.1"/>
    </source>
</evidence>
<feature type="compositionally biased region" description="Basic and acidic residues" evidence="1">
    <location>
        <begin position="1"/>
        <end position="14"/>
    </location>
</feature>
<evidence type="ECO:0000256" key="2">
    <source>
        <dbReference type="SAM" id="Phobius"/>
    </source>
</evidence>
<reference evidence="4" key="1">
    <citation type="submission" date="2016-02" db="EMBL/GenBank/DDBJ databases">
        <authorList>
            <person name="Wibberg D."/>
        </authorList>
    </citation>
    <scope>NUCLEOTIDE SEQUENCE [LARGE SCALE GENOMIC DNA]</scope>
</reference>
<dbReference type="Proteomes" id="UP000199013">
    <property type="component" value="Unassembled WGS sequence"/>
</dbReference>
<sequence length="379" mass="38653">MSGREPATDRRTGVDQRFPVPARAGSAGTKDRQRSGRAARHRGLPQRPLLHPAAAGGGAAGNRGKRCYPYDIRCGGRCPYRSVVPAVAAERIRVGGEHVSEDTEPRARSLLPWEGVPGTDRPPGADAADQQGRDRFVRSAASPPNDGVGSVQPTRGSGPPGPPGSAVPIREELRARKKHDRAALDSSTGGPASARRGGQEADRPDSGVPPDPAGSAIRVLRGAAANRTAVAQRHSRTGVALTIVMVVCAFGALFGIVVMLGSQRPHTVTDRPVTGGKPVDGEPPPPASFTTATPPAAVTVQVAPSDIAAGVGPVIPTATPPAPPASASGLSVTSPGAVSARPPTVMPSVTSLQPPPAEPSLSGPSCHPGQGRGRRPQDC</sequence>
<protein>
    <submittedName>
        <fullName evidence="3">Putative membrane protein</fullName>
    </submittedName>
</protein>
<evidence type="ECO:0000256" key="1">
    <source>
        <dbReference type="SAM" id="MobiDB-lite"/>
    </source>
</evidence>
<name>A0A1C3NUX7_9ACTN</name>
<keyword evidence="2" id="KW-0472">Membrane</keyword>
<feature type="compositionally biased region" description="Basic residues" evidence="1">
    <location>
        <begin position="35"/>
        <end position="44"/>
    </location>
</feature>
<keyword evidence="2" id="KW-0812">Transmembrane</keyword>
<feature type="region of interest" description="Disordered" evidence="1">
    <location>
        <begin position="97"/>
        <end position="215"/>
    </location>
</feature>
<dbReference type="AlphaFoldDB" id="A0A1C3NUX7"/>
<feature type="compositionally biased region" description="Basic and acidic residues" evidence="1">
    <location>
        <begin position="97"/>
        <end position="107"/>
    </location>
</feature>
<feature type="region of interest" description="Disordered" evidence="1">
    <location>
        <begin position="267"/>
        <end position="292"/>
    </location>
</feature>
<keyword evidence="4" id="KW-1185">Reference proteome</keyword>
<feature type="region of interest" description="Disordered" evidence="1">
    <location>
        <begin position="320"/>
        <end position="379"/>
    </location>
</feature>
<evidence type="ECO:0000313" key="4">
    <source>
        <dbReference type="Proteomes" id="UP000199013"/>
    </source>
</evidence>
<dbReference type="EMBL" id="FLUV01000455">
    <property type="protein sequence ID" value="SBW19236.1"/>
    <property type="molecule type" value="Genomic_DNA"/>
</dbReference>
<organism evidence="3 4">
    <name type="scientific">Candidatus Protofrankia californiensis</name>
    <dbReference type="NCBI Taxonomy" id="1839754"/>
    <lineage>
        <taxon>Bacteria</taxon>
        <taxon>Bacillati</taxon>
        <taxon>Actinomycetota</taxon>
        <taxon>Actinomycetes</taxon>
        <taxon>Frankiales</taxon>
        <taxon>Frankiaceae</taxon>
        <taxon>Protofrankia</taxon>
    </lineage>
</organism>
<proteinExistence type="predicted"/>
<gene>
    <name evidence="3" type="ORF">FDG2_1091</name>
</gene>
<feature type="transmembrane region" description="Helical" evidence="2">
    <location>
        <begin position="239"/>
        <end position="261"/>
    </location>
</feature>
<feature type="region of interest" description="Disordered" evidence="1">
    <location>
        <begin position="1"/>
        <end position="66"/>
    </location>
</feature>
<accession>A0A1C3NUX7</accession>
<keyword evidence="2" id="KW-1133">Transmembrane helix</keyword>